<name>A0ABS5VE21_9MICO</name>
<evidence type="ECO:0000313" key="1">
    <source>
        <dbReference type="EMBL" id="MBT1587692.1"/>
    </source>
</evidence>
<organism evidence="1 2">
    <name type="scientific">Curtobacterium aurantiacum</name>
    <dbReference type="NCBI Taxonomy" id="3236919"/>
    <lineage>
        <taxon>Bacteria</taxon>
        <taxon>Bacillati</taxon>
        <taxon>Actinomycetota</taxon>
        <taxon>Actinomycetes</taxon>
        <taxon>Micrococcales</taxon>
        <taxon>Microbacteriaceae</taxon>
        <taxon>Curtobacterium</taxon>
    </lineage>
</organism>
<comment type="caution">
    <text evidence="1">The sequence shown here is derived from an EMBL/GenBank/DDBJ whole genome shotgun (WGS) entry which is preliminary data.</text>
</comment>
<gene>
    <name evidence="1" type="ORF">KK097_07665</name>
</gene>
<proteinExistence type="predicted"/>
<evidence type="ECO:0000313" key="2">
    <source>
        <dbReference type="Proteomes" id="UP001519641"/>
    </source>
</evidence>
<protein>
    <submittedName>
        <fullName evidence="1">Uncharacterized protein</fullName>
    </submittedName>
</protein>
<accession>A0ABS5VE21</accession>
<dbReference type="EMBL" id="JAHEWS010000009">
    <property type="protein sequence ID" value="MBT1587692.1"/>
    <property type="molecule type" value="Genomic_DNA"/>
</dbReference>
<dbReference type="RefSeq" id="WP_214528721.1">
    <property type="nucleotide sequence ID" value="NZ_JAHEWO010000003.1"/>
</dbReference>
<sequence>MTATMQNAWHRHGLRSPEDLAALVAERLEGTGHQLVSVSEARYEPTYADFLGEQL</sequence>
<reference evidence="1 2" key="1">
    <citation type="submission" date="2021-05" db="EMBL/GenBank/DDBJ databases">
        <title>Whole genome sequence of Curtobacterium flaccumfaciens pv. flaccumfaciens strain CFBP 8819.</title>
        <authorList>
            <person name="Osdaghi E."/>
            <person name="Taghouti G."/>
            <person name="Portier P."/>
            <person name="Fazliarab A."/>
            <person name="Taghavi S.M."/>
            <person name="Briand M."/>
            <person name="Le-Saux M."/>
            <person name="Jacques M.-A."/>
        </authorList>
    </citation>
    <scope>NUCLEOTIDE SEQUENCE [LARGE SCALE GENOMIC DNA]</scope>
    <source>
        <strain evidence="1 2">CFBP 8819</strain>
    </source>
</reference>
<keyword evidence="2" id="KW-1185">Reference proteome</keyword>
<dbReference type="Proteomes" id="UP001519641">
    <property type="component" value="Unassembled WGS sequence"/>
</dbReference>